<keyword evidence="1" id="KW-0472">Membrane</keyword>
<keyword evidence="3" id="KW-1185">Reference proteome</keyword>
<dbReference type="Proteomes" id="UP001230188">
    <property type="component" value="Unassembled WGS sequence"/>
</dbReference>
<gene>
    <name evidence="2" type="ORF">CTAYLR_000291</name>
</gene>
<evidence type="ECO:0000256" key="1">
    <source>
        <dbReference type="SAM" id="Phobius"/>
    </source>
</evidence>
<proteinExistence type="predicted"/>
<accession>A0AAD7UEH5</accession>
<evidence type="ECO:0000313" key="3">
    <source>
        <dbReference type="Proteomes" id="UP001230188"/>
    </source>
</evidence>
<sequence length="112" mass="11919">MGGKSVEEWLHALVMLAIAMLIDVIGTASFVIPGVGEFADVIWAPISAVLVKVLFESTLLAGVNFVEELTPGLDFIPTATIAWANKYRDFAALLLRAAKRSGGTGGNRRTTT</sequence>
<dbReference type="AlphaFoldDB" id="A0AAD7UEH5"/>
<dbReference type="EMBL" id="JAQMWT010000344">
    <property type="protein sequence ID" value="KAJ8603751.1"/>
    <property type="molecule type" value="Genomic_DNA"/>
</dbReference>
<keyword evidence="1" id="KW-1133">Transmembrane helix</keyword>
<comment type="caution">
    <text evidence="2">The sequence shown here is derived from an EMBL/GenBank/DDBJ whole genome shotgun (WGS) entry which is preliminary data.</text>
</comment>
<name>A0AAD7UEH5_9STRA</name>
<organism evidence="2 3">
    <name type="scientific">Chrysophaeum taylorii</name>
    <dbReference type="NCBI Taxonomy" id="2483200"/>
    <lineage>
        <taxon>Eukaryota</taxon>
        <taxon>Sar</taxon>
        <taxon>Stramenopiles</taxon>
        <taxon>Ochrophyta</taxon>
        <taxon>Pelagophyceae</taxon>
        <taxon>Pelagomonadales</taxon>
        <taxon>Pelagomonadaceae</taxon>
        <taxon>Chrysophaeum</taxon>
    </lineage>
</organism>
<protein>
    <submittedName>
        <fullName evidence="2">Uncharacterized protein</fullName>
    </submittedName>
</protein>
<feature type="transmembrane region" description="Helical" evidence="1">
    <location>
        <begin position="12"/>
        <end position="32"/>
    </location>
</feature>
<evidence type="ECO:0000313" key="2">
    <source>
        <dbReference type="EMBL" id="KAJ8603751.1"/>
    </source>
</evidence>
<reference evidence="2" key="1">
    <citation type="submission" date="2023-01" db="EMBL/GenBank/DDBJ databases">
        <title>Metagenome sequencing of chrysophaentin producing Chrysophaeum taylorii.</title>
        <authorList>
            <person name="Davison J."/>
            <person name="Bewley C."/>
        </authorList>
    </citation>
    <scope>NUCLEOTIDE SEQUENCE</scope>
    <source>
        <strain evidence="2">NIES-1699</strain>
    </source>
</reference>
<keyword evidence="1" id="KW-0812">Transmembrane</keyword>
<feature type="transmembrane region" description="Helical" evidence="1">
    <location>
        <begin position="38"/>
        <end position="55"/>
    </location>
</feature>